<protein>
    <submittedName>
        <fullName evidence="1">Uncharacterized protein</fullName>
    </submittedName>
</protein>
<comment type="caution">
    <text evidence="1">The sequence shown here is derived from an EMBL/GenBank/DDBJ whole genome shotgun (WGS) entry which is preliminary data.</text>
</comment>
<gene>
    <name evidence="1" type="ORF">VFH_U029480</name>
</gene>
<evidence type="ECO:0000313" key="1">
    <source>
        <dbReference type="EMBL" id="CAI8583487.1"/>
    </source>
</evidence>
<evidence type="ECO:0000313" key="2">
    <source>
        <dbReference type="Proteomes" id="UP001157006"/>
    </source>
</evidence>
<dbReference type="InterPro" id="IPR036691">
    <property type="entry name" value="Endo/exonu/phosph_ase_sf"/>
</dbReference>
<keyword evidence="2" id="KW-1185">Reference proteome</keyword>
<accession>A0AAV0YHC1</accession>
<dbReference type="Gene3D" id="3.60.10.10">
    <property type="entry name" value="Endonuclease/exonuclease/phosphatase"/>
    <property type="match status" value="1"/>
</dbReference>
<reference evidence="1 2" key="1">
    <citation type="submission" date="2023-01" db="EMBL/GenBank/DDBJ databases">
        <authorList>
            <person name="Kreplak J."/>
        </authorList>
    </citation>
    <scope>NUCLEOTIDE SEQUENCE [LARGE SCALE GENOMIC DNA]</scope>
</reference>
<proteinExistence type="predicted"/>
<dbReference type="EMBL" id="CATIWC010000716">
    <property type="protein sequence ID" value="CAI8583487.1"/>
    <property type="molecule type" value="Genomic_DNA"/>
</dbReference>
<name>A0AAV0YHC1_VICFA</name>
<dbReference type="Proteomes" id="UP001157006">
    <property type="component" value="Unassembled WGS sequence"/>
</dbReference>
<dbReference type="PANTHER" id="PTHR33710">
    <property type="entry name" value="BNAC02G09200D PROTEIN"/>
    <property type="match status" value="1"/>
</dbReference>
<dbReference type="AlphaFoldDB" id="A0AAV0YHC1"/>
<dbReference type="SUPFAM" id="SSF56219">
    <property type="entry name" value="DNase I-like"/>
    <property type="match status" value="1"/>
</dbReference>
<organism evidence="1 2">
    <name type="scientific">Vicia faba</name>
    <name type="common">Broad bean</name>
    <name type="synonym">Faba vulgaris</name>
    <dbReference type="NCBI Taxonomy" id="3906"/>
    <lineage>
        <taxon>Eukaryota</taxon>
        <taxon>Viridiplantae</taxon>
        <taxon>Streptophyta</taxon>
        <taxon>Embryophyta</taxon>
        <taxon>Tracheophyta</taxon>
        <taxon>Spermatophyta</taxon>
        <taxon>Magnoliopsida</taxon>
        <taxon>eudicotyledons</taxon>
        <taxon>Gunneridae</taxon>
        <taxon>Pentapetalae</taxon>
        <taxon>rosids</taxon>
        <taxon>fabids</taxon>
        <taxon>Fabales</taxon>
        <taxon>Fabaceae</taxon>
        <taxon>Papilionoideae</taxon>
        <taxon>50 kb inversion clade</taxon>
        <taxon>NPAAA clade</taxon>
        <taxon>Hologalegina</taxon>
        <taxon>IRL clade</taxon>
        <taxon>Fabeae</taxon>
        <taxon>Vicia</taxon>
    </lineage>
</organism>
<sequence length="292" mass="34611">MESCLKEQEFVINYSNNHINMEIIDDEGEDLWMLTGLYGFPEDVNKRKTWKLLKGMKGVSRIVGQMNWGRETMAECGLQDLGFDGYPFTWTNGRQGQNNIQCRLDRIFANEACVARFHPIKVTHLSCFGSDHATIRVVLEGELSEEENKNRYIFRFEDIWARDEICEGLMKQNWRGSGLTGYKKEDANWDNSEDNIRKYKALENQRQNLLKVEEIIWRQRNRALWLQECDKNTKFFHGKADQRRRVNRISKLKDDDGRWWRGIMHCERILTKYFKDIFSSSNPSDIMEICLL</sequence>
<dbReference type="PANTHER" id="PTHR33710:SF71">
    <property type="entry name" value="ENDONUCLEASE_EXONUCLEASE_PHOSPHATASE DOMAIN-CONTAINING PROTEIN"/>
    <property type="match status" value="1"/>
</dbReference>